<feature type="transmembrane region" description="Helical" evidence="1">
    <location>
        <begin position="185"/>
        <end position="207"/>
    </location>
</feature>
<proteinExistence type="predicted"/>
<dbReference type="AlphaFoldDB" id="X1LDF8"/>
<keyword evidence="1" id="KW-0812">Transmembrane</keyword>
<reference evidence="2" key="1">
    <citation type="journal article" date="2014" name="Front. Microbiol.">
        <title>High frequency of phylogenetically diverse reductive dehalogenase-homologous genes in deep subseafloor sedimentary metagenomes.</title>
        <authorList>
            <person name="Kawai M."/>
            <person name="Futagami T."/>
            <person name="Toyoda A."/>
            <person name="Takaki Y."/>
            <person name="Nishi S."/>
            <person name="Hori S."/>
            <person name="Arai W."/>
            <person name="Tsubouchi T."/>
            <person name="Morono Y."/>
            <person name="Uchiyama I."/>
            <person name="Ito T."/>
            <person name="Fujiyama A."/>
            <person name="Inagaki F."/>
            <person name="Takami H."/>
        </authorList>
    </citation>
    <scope>NUCLEOTIDE SEQUENCE</scope>
    <source>
        <strain evidence="2">Expedition CK06-06</strain>
    </source>
</reference>
<keyword evidence="1" id="KW-1133">Transmembrane helix</keyword>
<evidence type="ECO:0000313" key="2">
    <source>
        <dbReference type="EMBL" id="GAI17337.1"/>
    </source>
</evidence>
<organism evidence="2">
    <name type="scientific">marine sediment metagenome</name>
    <dbReference type="NCBI Taxonomy" id="412755"/>
    <lineage>
        <taxon>unclassified sequences</taxon>
        <taxon>metagenomes</taxon>
        <taxon>ecological metagenomes</taxon>
    </lineage>
</organism>
<gene>
    <name evidence="2" type="ORF">S06H3_11648</name>
</gene>
<comment type="caution">
    <text evidence="2">The sequence shown here is derived from an EMBL/GenBank/DDBJ whole genome shotgun (WGS) entry which is preliminary data.</text>
</comment>
<accession>X1LDF8</accession>
<protein>
    <submittedName>
        <fullName evidence="2">Uncharacterized protein</fullName>
    </submittedName>
</protein>
<keyword evidence="1" id="KW-0472">Membrane</keyword>
<sequence>DRYYVLIDPLDALGAGKVYHIQITFSKDGCESQIWNVYLHIYPKLEYEIIIVVDGDVRELEEIQFTVTMQNLTTELIASMSGEGKFIPEPSEGEMIVFVIFYNGDELIWEGNQTMTFTGSGGTLVWQSADFLIDKGVSRIEYYVEFQPDNPDITSTTATSAESSLTSSPAFGKLIKWLFTEFTPYMIAGLALIAIIFVSFTVYLAIIRPKRQKEHSKKKQYLDKVSKTISSVISMRKLIVVYSEAGVPVFEYDITGESTVDSSLVTGLLQAVSGMGIEISGGTAKGVRKLDYGDFVVSCAASEHYATYLFTTGEISKDIMQGLAIFIEWFEKRFKHLTDIWDGNLDEINAKKGQIDDKIAEDLFIWTLHPLSLNPMKTEKDFTKLGQYSQNIINFVKTTKGVTIGLILEYFAKYPKEETVMLIFALVEDMYLLRKRFR</sequence>
<feature type="non-terminal residue" evidence="2">
    <location>
        <position position="1"/>
    </location>
</feature>
<dbReference type="EMBL" id="BARV01005740">
    <property type="protein sequence ID" value="GAI17337.1"/>
    <property type="molecule type" value="Genomic_DNA"/>
</dbReference>
<name>X1LDF8_9ZZZZ</name>
<evidence type="ECO:0000256" key="1">
    <source>
        <dbReference type="SAM" id="Phobius"/>
    </source>
</evidence>